<reference evidence="1 2" key="1">
    <citation type="submission" date="2018-06" db="EMBL/GenBank/DDBJ databases">
        <title>Pseudomonas jilinensis sp. nov., isolated from the production water of Jilin Oilfield in China.</title>
        <authorList>
            <person name="Wang J."/>
        </authorList>
    </citation>
    <scope>NUCLEOTIDE SEQUENCE [LARGE SCALE GENOMIC DNA]</scope>
    <source>
        <strain evidence="1 2">JS15-10A1</strain>
    </source>
</reference>
<proteinExistence type="predicted"/>
<dbReference type="Pfam" id="PF24751">
    <property type="entry name" value="DUF7696"/>
    <property type="match status" value="1"/>
</dbReference>
<sequence length="65" mass="7684">MSVRLLLLESEARTWLRKGYNTPDRVAVLAAMITEKRGSVAANRLIEEMRRQWQRRADWMQEHSA</sequence>
<evidence type="ECO:0000313" key="2">
    <source>
        <dbReference type="Proteomes" id="UP000265745"/>
    </source>
</evidence>
<protein>
    <submittedName>
        <fullName evidence="1">Uncharacterized protein</fullName>
    </submittedName>
</protein>
<dbReference type="AlphaFoldDB" id="A0A396S6T4"/>
<dbReference type="Proteomes" id="UP000265745">
    <property type="component" value="Unassembled WGS sequence"/>
</dbReference>
<dbReference type="EMBL" id="QJSA01000005">
    <property type="protein sequence ID" value="RHW21821.1"/>
    <property type="molecule type" value="Genomic_DNA"/>
</dbReference>
<dbReference type="OrthoDB" id="6925610at2"/>
<accession>A0A396S6T4</accession>
<name>A0A396S6T4_9PSED</name>
<dbReference type="InterPro" id="IPR056113">
    <property type="entry name" value="DUF7696"/>
</dbReference>
<comment type="caution">
    <text evidence="1">The sequence shown here is derived from an EMBL/GenBank/DDBJ whole genome shotgun (WGS) entry which is preliminary data.</text>
</comment>
<evidence type="ECO:0000313" key="1">
    <source>
        <dbReference type="EMBL" id="RHW21821.1"/>
    </source>
</evidence>
<organism evidence="1 2">
    <name type="scientific">Pseudomonas jilinensis</name>
    <dbReference type="NCBI Taxonomy" id="2078689"/>
    <lineage>
        <taxon>Bacteria</taxon>
        <taxon>Pseudomonadati</taxon>
        <taxon>Pseudomonadota</taxon>
        <taxon>Gammaproteobacteria</taxon>
        <taxon>Pseudomonadales</taxon>
        <taxon>Pseudomonadaceae</taxon>
        <taxon>Pseudomonas</taxon>
    </lineage>
</organism>
<gene>
    <name evidence="1" type="ORF">C2846_07155</name>
</gene>
<keyword evidence="2" id="KW-1185">Reference proteome</keyword>